<dbReference type="Proteomes" id="UP000824219">
    <property type="component" value="Linkage Group LG11"/>
</dbReference>
<dbReference type="EMBL" id="JAHKSW010000011">
    <property type="protein sequence ID" value="KAG7326102.1"/>
    <property type="molecule type" value="Genomic_DNA"/>
</dbReference>
<feature type="compositionally biased region" description="Basic and acidic residues" evidence="6">
    <location>
        <begin position="588"/>
        <end position="598"/>
    </location>
</feature>
<evidence type="ECO:0000313" key="9">
    <source>
        <dbReference type="Proteomes" id="UP000824219"/>
    </source>
</evidence>
<feature type="domain" description="IF rod" evidence="7">
    <location>
        <begin position="86"/>
        <end position="397"/>
    </location>
</feature>
<protein>
    <recommendedName>
        <fullName evidence="7">IF rod domain-containing protein</fullName>
    </recommendedName>
</protein>
<dbReference type="GO" id="GO:0045104">
    <property type="term" value="P:intermediate filament cytoskeleton organization"/>
    <property type="evidence" value="ECO:0007669"/>
    <property type="project" value="TreeGrafter"/>
</dbReference>
<accession>A0A9D3NSG3</accession>
<keyword evidence="1" id="KW-0416">Keratin</keyword>
<feature type="compositionally biased region" description="Polar residues" evidence="6">
    <location>
        <begin position="657"/>
        <end position="676"/>
    </location>
</feature>
<dbReference type="FunFam" id="1.20.5.500:FF:000001">
    <property type="entry name" value="Type II keratin 23"/>
    <property type="match status" value="1"/>
</dbReference>
<evidence type="ECO:0000313" key="8">
    <source>
        <dbReference type="EMBL" id="KAG7326102.1"/>
    </source>
</evidence>
<proteinExistence type="inferred from homology"/>
<gene>
    <name evidence="8" type="ORF">KOW79_009503</name>
</gene>
<evidence type="ECO:0000256" key="5">
    <source>
        <dbReference type="SAM" id="Coils"/>
    </source>
</evidence>
<keyword evidence="9" id="KW-1185">Reference proteome</keyword>
<dbReference type="AlphaFoldDB" id="A0A9D3NSG3"/>
<dbReference type="InterPro" id="IPR002957">
    <property type="entry name" value="Keratin_I"/>
</dbReference>
<dbReference type="InterPro" id="IPR039008">
    <property type="entry name" value="IF_rod_dom"/>
</dbReference>
<feature type="coiled-coil region" evidence="5">
    <location>
        <begin position="267"/>
        <end position="375"/>
    </location>
</feature>
<evidence type="ECO:0000256" key="4">
    <source>
        <dbReference type="RuleBase" id="RU000685"/>
    </source>
</evidence>
<sequence length="676" mass="74677">MSRHSLYTSRATPVSYRAASIYGGAGGYGSRISSSSAYGSLRSAPPGSSISSISSSSAFKVSSGLGAGAGTGAGLSSGPGGFLGDEKGQMQNLNDRLASYLDTVHRLEKENSILEQKIREAMEKAGPDARDYSKYNAILDDLRRKIFDATMENGRLVLQIDNARLAADDFRVKFENELSIRQSVEADIAGLRKVIDDTNIGRMNTESELEALKEELLFLKKNHDDEVADLRKQITQSGVQVDVDAPKGQDLAQVMEEMRGNYEKLAMKNAEELKMWHENQIAEVQVQVSQNTEALQGAQMEMNDLRRQIQTLEIELASQQSLKASLEDTLRNTELRYNAEMEKYNSVIMQLEAELAQLRAKITEQGQEYQTLLNMKMKLEAEIATYKTLLDGGDLNLQDALDVVKMHWSSEWAEQHYDITSTTSPPAHPKPVPYPQPSHPAFSGYSDDISALSASSLLKRYAERYSFSPVYPEPGAFRRSEPAQDAWSMGYNPDGIDGIKGSLASASNLSEQFGNGAISQDYTSTYSGSHLYPRPTYLHQPAFALTSSYPPPTPVYTYPPGLTTPSSPSLLPPLSSSLQTTHSTQALKRPEEFQEHNKTFGFDQNKSSRVSPYTARDSAEHPISNGIPNSSADLQHIRPDRLLPQPDMKVDLVRKSSYLQPSEAPSYSGAEQYTYP</sequence>
<dbReference type="Pfam" id="PF00038">
    <property type="entry name" value="Filament"/>
    <property type="match status" value="1"/>
</dbReference>
<dbReference type="PROSITE" id="PS00226">
    <property type="entry name" value="IF_ROD_1"/>
    <property type="match status" value="1"/>
</dbReference>
<dbReference type="Gene3D" id="1.20.5.170">
    <property type="match status" value="1"/>
</dbReference>
<feature type="coiled-coil region" evidence="5">
    <location>
        <begin position="195"/>
        <end position="229"/>
    </location>
</feature>
<dbReference type="PANTHER" id="PTHR23239:SF375">
    <property type="entry name" value="KERATIN 18B"/>
    <property type="match status" value="1"/>
</dbReference>
<comment type="caution">
    <text evidence="8">The sequence shown here is derived from an EMBL/GenBank/DDBJ whole genome shotgun (WGS) entry which is preliminary data.</text>
</comment>
<keyword evidence="3 5" id="KW-0175">Coiled coil</keyword>
<keyword evidence="2 4" id="KW-0403">Intermediate filament</keyword>
<evidence type="ECO:0000259" key="7">
    <source>
        <dbReference type="PROSITE" id="PS51842"/>
    </source>
</evidence>
<evidence type="ECO:0000256" key="6">
    <source>
        <dbReference type="SAM" id="MobiDB-lite"/>
    </source>
</evidence>
<organism evidence="8 9">
    <name type="scientific">Hemibagrus wyckioides</name>
    <dbReference type="NCBI Taxonomy" id="337641"/>
    <lineage>
        <taxon>Eukaryota</taxon>
        <taxon>Metazoa</taxon>
        <taxon>Chordata</taxon>
        <taxon>Craniata</taxon>
        <taxon>Vertebrata</taxon>
        <taxon>Euteleostomi</taxon>
        <taxon>Actinopterygii</taxon>
        <taxon>Neopterygii</taxon>
        <taxon>Teleostei</taxon>
        <taxon>Ostariophysi</taxon>
        <taxon>Siluriformes</taxon>
        <taxon>Bagridae</taxon>
        <taxon>Hemibagrus</taxon>
    </lineage>
</organism>
<feature type="compositionally biased region" description="Low complexity" evidence="6">
    <location>
        <begin position="556"/>
        <end position="584"/>
    </location>
</feature>
<feature type="compositionally biased region" description="Polar residues" evidence="6">
    <location>
        <begin position="602"/>
        <end position="611"/>
    </location>
</feature>
<dbReference type="OrthoDB" id="2441647at2759"/>
<dbReference type="Gene3D" id="1.20.5.500">
    <property type="entry name" value="Single helix bin"/>
    <property type="match status" value="1"/>
</dbReference>
<dbReference type="GO" id="GO:0045095">
    <property type="term" value="C:keratin filament"/>
    <property type="evidence" value="ECO:0007669"/>
    <property type="project" value="TreeGrafter"/>
</dbReference>
<dbReference type="SMART" id="SM01391">
    <property type="entry name" value="Filament"/>
    <property type="match status" value="1"/>
</dbReference>
<dbReference type="PRINTS" id="PR01248">
    <property type="entry name" value="TYPE1KERATIN"/>
</dbReference>
<name>A0A9D3NSG3_9TELE</name>
<dbReference type="PANTHER" id="PTHR23239">
    <property type="entry name" value="INTERMEDIATE FILAMENT"/>
    <property type="match status" value="1"/>
</dbReference>
<evidence type="ECO:0000256" key="1">
    <source>
        <dbReference type="ARBA" id="ARBA00022744"/>
    </source>
</evidence>
<dbReference type="FunFam" id="1.20.5.1160:FF:000002">
    <property type="entry name" value="Type I keratin 10"/>
    <property type="match status" value="1"/>
</dbReference>
<dbReference type="PROSITE" id="PS51842">
    <property type="entry name" value="IF_ROD_2"/>
    <property type="match status" value="1"/>
</dbReference>
<reference evidence="8 9" key="1">
    <citation type="submission" date="2021-06" db="EMBL/GenBank/DDBJ databases">
        <title>Chromosome-level genome assembly of the red-tail catfish (Hemibagrus wyckioides).</title>
        <authorList>
            <person name="Shao F."/>
        </authorList>
    </citation>
    <scope>NUCLEOTIDE SEQUENCE [LARGE SCALE GENOMIC DNA]</scope>
    <source>
        <strain evidence="8">EC202008001</strain>
        <tissue evidence="8">Blood</tissue>
    </source>
</reference>
<feature type="region of interest" description="Disordered" evidence="6">
    <location>
        <begin position="556"/>
        <end position="676"/>
    </location>
</feature>
<evidence type="ECO:0000256" key="2">
    <source>
        <dbReference type="ARBA" id="ARBA00022754"/>
    </source>
</evidence>
<evidence type="ECO:0000256" key="3">
    <source>
        <dbReference type="ARBA" id="ARBA00023054"/>
    </source>
</evidence>
<dbReference type="GO" id="GO:0005198">
    <property type="term" value="F:structural molecule activity"/>
    <property type="evidence" value="ECO:0007669"/>
    <property type="project" value="InterPro"/>
</dbReference>
<dbReference type="InterPro" id="IPR018039">
    <property type="entry name" value="IF_conserved"/>
</dbReference>
<comment type="similarity">
    <text evidence="4">Belongs to the intermediate filament family.</text>
</comment>
<feature type="coiled-coil region" evidence="5">
    <location>
        <begin position="90"/>
        <end position="124"/>
    </location>
</feature>
<dbReference type="SUPFAM" id="SSF64593">
    <property type="entry name" value="Intermediate filament protein, coiled coil region"/>
    <property type="match status" value="2"/>
</dbReference>
<dbReference type="FunFam" id="1.20.5.170:FF:000002">
    <property type="entry name" value="Type I keratin KA11"/>
    <property type="match status" value="1"/>
</dbReference>
<dbReference type="Gene3D" id="1.20.5.1160">
    <property type="entry name" value="Vasodilator-stimulated phosphoprotein"/>
    <property type="match status" value="1"/>
</dbReference>